<dbReference type="GO" id="GO:0004497">
    <property type="term" value="F:monooxygenase activity"/>
    <property type="evidence" value="ECO:0007669"/>
    <property type="project" value="UniProtKB-KW"/>
</dbReference>
<dbReference type="Gene3D" id="3.30.70.100">
    <property type="match status" value="1"/>
</dbReference>
<evidence type="ECO:0000259" key="1">
    <source>
        <dbReference type="Pfam" id="PF03992"/>
    </source>
</evidence>
<dbReference type="RefSeq" id="WP_189077488.1">
    <property type="nucleotide sequence ID" value="NZ_BMMX01000001.1"/>
</dbReference>
<keyword evidence="2" id="KW-0560">Oxidoreductase</keyword>
<evidence type="ECO:0000313" key="2">
    <source>
        <dbReference type="EMBL" id="GGK75360.1"/>
    </source>
</evidence>
<dbReference type="Proteomes" id="UP000656042">
    <property type="component" value="Unassembled WGS sequence"/>
</dbReference>
<evidence type="ECO:0000313" key="3">
    <source>
        <dbReference type="Proteomes" id="UP000656042"/>
    </source>
</evidence>
<protein>
    <submittedName>
        <fullName evidence="2">Antibiotic biosynthesis monooxygenase</fullName>
    </submittedName>
</protein>
<proteinExistence type="predicted"/>
<dbReference type="EMBL" id="BMMX01000001">
    <property type="protein sequence ID" value="GGK75360.1"/>
    <property type="molecule type" value="Genomic_DNA"/>
</dbReference>
<accession>A0A8J3BWC0</accession>
<gene>
    <name evidence="2" type="ORF">GCM10012284_06670</name>
</gene>
<dbReference type="InterPro" id="IPR007138">
    <property type="entry name" value="ABM_dom"/>
</dbReference>
<organism evidence="2 3">
    <name type="scientific">Mangrovihabitans endophyticus</name>
    <dbReference type="NCBI Taxonomy" id="1751298"/>
    <lineage>
        <taxon>Bacteria</taxon>
        <taxon>Bacillati</taxon>
        <taxon>Actinomycetota</taxon>
        <taxon>Actinomycetes</taxon>
        <taxon>Micromonosporales</taxon>
        <taxon>Micromonosporaceae</taxon>
        <taxon>Mangrovihabitans</taxon>
    </lineage>
</organism>
<dbReference type="InterPro" id="IPR011008">
    <property type="entry name" value="Dimeric_a/b-barrel"/>
</dbReference>
<name>A0A8J3BWC0_9ACTN</name>
<dbReference type="AlphaFoldDB" id="A0A8J3BWC0"/>
<feature type="domain" description="ABM" evidence="1">
    <location>
        <begin position="14"/>
        <end position="72"/>
    </location>
</feature>
<dbReference type="SUPFAM" id="SSF54909">
    <property type="entry name" value="Dimeric alpha+beta barrel"/>
    <property type="match status" value="1"/>
</dbReference>
<reference evidence="2" key="1">
    <citation type="journal article" date="2014" name="Int. J. Syst. Evol. Microbiol.">
        <title>Complete genome sequence of Corynebacterium casei LMG S-19264T (=DSM 44701T), isolated from a smear-ripened cheese.</title>
        <authorList>
            <consortium name="US DOE Joint Genome Institute (JGI-PGF)"/>
            <person name="Walter F."/>
            <person name="Albersmeier A."/>
            <person name="Kalinowski J."/>
            <person name="Ruckert C."/>
        </authorList>
    </citation>
    <scope>NUCLEOTIDE SEQUENCE</scope>
    <source>
        <strain evidence="2">CGMCC 4.7299</strain>
    </source>
</reference>
<sequence>MIARIWQGWAPRATADDYQQHYEAEVAEHLRQAPGFRGARLLRRDDGDEVMFTSLTFFASLNDVRAFAGEDLERAVVEEAARRVLSRWDDHVTHHEVAADIQK</sequence>
<dbReference type="Pfam" id="PF03992">
    <property type="entry name" value="ABM"/>
    <property type="match status" value="1"/>
</dbReference>
<keyword evidence="2" id="KW-0503">Monooxygenase</keyword>
<reference evidence="2" key="2">
    <citation type="submission" date="2020-09" db="EMBL/GenBank/DDBJ databases">
        <authorList>
            <person name="Sun Q."/>
            <person name="Zhou Y."/>
        </authorList>
    </citation>
    <scope>NUCLEOTIDE SEQUENCE</scope>
    <source>
        <strain evidence="2">CGMCC 4.7299</strain>
    </source>
</reference>
<keyword evidence="3" id="KW-1185">Reference proteome</keyword>
<comment type="caution">
    <text evidence="2">The sequence shown here is derived from an EMBL/GenBank/DDBJ whole genome shotgun (WGS) entry which is preliminary data.</text>
</comment>